<dbReference type="Gene3D" id="1.20.1540.10">
    <property type="entry name" value="Rhomboid-like"/>
    <property type="match status" value="1"/>
</dbReference>
<dbReference type="PANTHER" id="PTHR43731">
    <property type="entry name" value="RHOMBOID PROTEASE"/>
    <property type="match status" value="1"/>
</dbReference>
<gene>
    <name evidence="10" type="ORF">AMS68_006917</name>
</gene>
<feature type="transmembrane region" description="Helical" evidence="8">
    <location>
        <begin position="494"/>
        <end position="515"/>
    </location>
</feature>
<evidence type="ECO:0000256" key="8">
    <source>
        <dbReference type="SAM" id="Phobius"/>
    </source>
</evidence>
<name>A0A6H0Y458_9PEZI</name>
<dbReference type="InterPro" id="IPR022764">
    <property type="entry name" value="Peptidase_S54_rhomboid_dom"/>
</dbReference>
<reference evidence="10 11" key="1">
    <citation type="journal article" date="2016" name="Sci. Rep.">
        <title>Peltaster fructicola genome reveals evolution from an invasive phytopathogen to an ectophytic parasite.</title>
        <authorList>
            <person name="Xu C."/>
            <person name="Chen H."/>
            <person name="Gleason M.L."/>
            <person name="Xu J.R."/>
            <person name="Liu H."/>
            <person name="Zhang R."/>
            <person name="Sun G."/>
        </authorList>
    </citation>
    <scope>NUCLEOTIDE SEQUENCE [LARGE SCALE GENOMIC DNA]</scope>
    <source>
        <strain evidence="10 11">LNHT1506</strain>
    </source>
</reference>
<evidence type="ECO:0000313" key="11">
    <source>
        <dbReference type="Proteomes" id="UP000503462"/>
    </source>
</evidence>
<dbReference type="Pfam" id="PF01694">
    <property type="entry name" value="Rhomboid"/>
    <property type="match status" value="1"/>
</dbReference>
<proteinExistence type="inferred from homology"/>
<organism evidence="10 11">
    <name type="scientific">Peltaster fructicola</name>
    <dbReference type="NCBI Taxonomy" id="286661"/>
    <lineage>
        <taxon>Eukaryota</taxon>
        <taxon>Fungi</taxon>
        <taxon>Dikarya</taxon>
        <taxon>Ascomycota</taxon>
        <taxon>Pezizomycotina</taxon>
        <taxon>Dothideomycetes</taxon>
        <taxon>Dothideomycetes incertae sedis</taxon>
        <taxon>Peltaster</taxon>
    </lineage>
</organism>
<feature type="transmembrane region" description="Helical" evidence="8">
    <location>
        <begin position="467"/>
        <end position="488"/>
    </location>
</feature>
<feature type="domain" description="Peptidase S54 rhomboid" evidence="9">
    <location>
        <begin position="435"/>
        <end position="574"/>
    </location>
</feature>
<feature type="region of interest" description="Disordered" evidence="7">
    <location>
        <begin position="66"/>
        <end position="95"/>
    </location>
</feature>
<dbReference type="SUPFAM" id="SSF144091">
    <property type="entry name" value="Rhomboid-like"/>
    <property type="match status" value="1"/>
</dbReference>
<sequence length="595" mass="65912">MNNVFLSTAIRLCCESRATPRVSVRRIVGSFTYLNAGRRPLAEIIPRSRVSRDSARALSITTRLEARRRTKQPSQFPESNVEPAPNSGTHREGQLDTEQWRDYDPAGGLPLPDGELSQEQVNAIFTGSEIDVDNGNYILCVLHWRRMSGALIDIGIDFPRSAMIEPAQAAQGLQYLRSTYPQVDEQGLGAKWAEEESEKMRQELQNRAIKLRLYKPTTSPEEAQEEESAEEVEEESQQGTEYGRERSGTSAAQGLFAAMRERRAEREEKKIITLALKERSLLHTARGPLELDGGVQPQVGIKRYGTMDVVLREPDSIATLETVERKPWVRYYEDQATLVKENTVPQLSTARRLIPSFLVMLLTVAACLYLSENYTPPPTEARLFPSIPPSVATIGGLSIALVGMFLLSRFPPFWRINNKYFCIVPAFPYAMSNLGAMFRHDTFAHLATNTLTLWLIGLSLHEDVGRGTFLAIFFGTGSVGTFTSLMANVLQKNWLTWIGGSSGAVLGVLGALCTLRPNGIVSVFGYELPMAAWLLLAVVSAAEVFAFARRKRTTTDHAGHVGGLISGVAAAAYLKWKYDQKKATAPEPVMRATKA</sequence>
<dbReference type="GO" id="GO:0004252">
    <property type="term" value="F:serine-type endopeptidase activity"/>
    <property type="evidence" value="ECO:0007669"/>
    <property type="project" value="InterPro"/>
</dbReference>
<feature type="transmembrane region" description="Helical" evidence="8">
    <location>
        <begin position="527"/>
        <end position="546"/>
    </location>
</feature>
<dbReference type="OrthoDB" id="10260614at2759"/>
<evidence type="ECO:0000256" key="3">
    <source>
        <dbReference type="ARBA" id="ARBA00022692"/>
    </source>
</evidence>
<keyword evidence="5 8" id="KW-1133">Transmembrane helix</keyword>
<protein>
    <recommendedName>
        <fullName evidence="9">Peptidase S54 rhomboid domain-containing protein</fullName>
    </recommendedName>
</protein>
<evidence type="ECO:0000256" key="5">
    <source>
        <dbReference type="ARBA" id="ARBA00022989"/>
    </source>
</evidence>
<feature type="transmembrane region" description="Helical" evidence="8">
    <location>
        <begin position="391"/>
        <end position="408"/>
    </location>
</feature>
<dbReference type="EMBL" id="CP051143">
    <property type="protein sequence ID" value="QIX01400.1"/>
    <property type="molecule type" value="Genomic_DNA"/>
</dbReference>
<dbReference type="Proteomes" id="UP000503462">
    <property type="component" value="Chromosome 5"/>
</dbReference>
<evidence type="ECO:0000256" key="6">
    <source>
        <dbReference type="ARBA" id="ARBA00023136"/>
    </source>
</evidence>
<feature type="compositionally biased region" description="Acidic residues" evidence="7">
    <location>
        <begin position="222"/>
        <end position="236"/>
    </location>
</feature>
<dbReference type="GO" id="GO:0006465">
    <property type="term" value="P:signal peptide processing"/>
    <property type="evidence" value="ECO:0007669"/>
    <property type="project" value="TreeGrafter"/>
</dbReference>
<comment type="subcellular location">
    <subcellularLocation>
        <location evidence="1">Membrane</location>
        <topology evidence="1">Multi-pass membrane protein</topology>
    </subcellularLocation>
</comment>
<keyword evidence="4" id="KW-0378">Hydrolase</keyword>
<feature type="transmembrane region" description="Helical" evidence="8">
    <location>
        <begin position="420"/>
        <end position="437"/>
    </location>
</feature>
<evidence type="ECO:0000256" key="1">
    <source>
        <dbReference type="ARBA" id="ARBA00004141"/>
    </source>
</evidence>
<dbReference type="GO" id="GO:0016020">
    <property type="term" value="C:membrane"/>
    <property type="evidence" value="ECO:0007669"/>
    <property type="project" value="UniProtKB-SubCell"/>
</dbReference>
<comment type="similarity">
    <text evidence="2">Belongs to the peptidase S54 family.</text>
</comment>
<evidence type="ECO:0000259" key="9">
    <source>
        <dbReference type="Pfam" id="PF01694"/>
    </source>
</evidence>
<dbReference type="InterPro" id="IPR035952">
    <property type="entry name" value="Rhomboid-like_sf"/>
</dbReference>
<evidence type="ECO:0000256" key="2">
    <source>
        <dbReference type="ARBA" id="ARBA00009045"/>
    </source>
</evidence>
<feature type="transmembrane region" description="Helical" evidence="8">
    <location>
        <begin position="353"/>
        <end position="371"/>
    </location>
</feature>
<dbReference type="AlphaFoldDB" id="A0A6H0Y458"/>
<keyword evidence="11" id="KW-1185">Reference proteome</keyword>
<keyword evidence="3 8" id="KW-0812">Transmembrane</keyword>
<dbReference type="PANTHER" id="PTHR43731:SF14">
    <property type="entry name" value="PRESENILIN-ASSOCIATED RHOMBOID-LIKE PROTEIN, MITOCHONDRIAL"/>
    <property type="match status" value="1"/>
</dbReference>
<accession>A0A6H0Y458</accession>
<feature type="region of interest" description="Disordered" evidence="7">
    <location>
        <begin position="213"/>
        <end position="251"/>
    </location>
</feature>
<evidence type="ECO:0000256" key="7">
    <source>
        <dbReference type="SAM" id="MobiDB-lite"/>
    </source>
</evidence>
<dbReference type="InterPro" id="IPR050925">
    <property type="entry name" value="Rhomboid_protease_S54"/>
</dbReference>
<keyword evidence="6 8" id="KW-0472">Membrane</keyword>
<evidence type="ECO:0000256" key="4">
    <source>
        <dbReference type="ARBA" id="ARBA00022801"/>
    </source>
</evidence>
<evidence type="ECO:0000313" key="10">
    <source>
        <dbReference type="EMBL" id="QIX01400.1"/>
    </source>
</evidence>